<dbReference type="RefSeq" id="WP_076695730.1">
    <property type="nucleotide sequence ID" value="NZ_CP015093.1"/>
</dbReference>
<gene>
    <name evidence="3" type="ORF">Ga0080574_TMP975</name>
</gene>
<accession>A0A1P8UPI2</accession>
<dbReference type="KEGG" id="paby:Ga0080574_TMP975"/>
<dbReference type="EMBL" id="CP015093">
    <property type="protein sequence ID" value="APZ51309.1"/>
    <property type="molecule type" value="Genomic_DNA"/>
</dbReference>
<dbReference type="OrthoDB" id="273614at2"/>
<dbReference type="Pfam" id="PF00583">
    <property type="entry name" value="Acetyltransf_1"/>
    <property type="match status" value="1"/>
</dbReference>
<dbReference type="CDD" id="cd04301">
    <property type="entry name" value="NAT_SF"/>
    <property type="match status" value="1"/>
</dbReference>
<evidence type="ECO:0000313" key="3">
    <source>
        <dbReference type="EMBL" id="APZ51309.1"/>
    </source>
</evidence>
<feature type="domain" description="N-acetyltransferase" evidence="2">
    <location>
        <begin position="4"/>
        <end position="160"/>
    </location>
</feature>
<evidence type="ECO:0000313" key="4">
    <source>
        <dbReference type="Proteomes" id="UP000187059"/>
    </source>
</evidence>
<dbReference type="PANTHER" id="PTHR13947:SF37">
    <property type="entry name" value="LD18367P"/>
    <property type="match status" value="1"/>
</dbReference>
<dbReference type="STRING" id="1250539.Ga0080574_TMP975"/>
<evidence type="ECO:0000256" key="1">
    <source>
        <dbReference type="ARBA" id="ARBA00022679"/>
    </source>
</evidence>
<dbReference type="PROSITE" id="PS51186">
    <property type="entry name" value="GNAT"/>
    <property type="match status" value="1"/>
</dbReference>
<sequence>MTAPVLKPYTAADRPWLVEAHGRLYARDEGFDESFPALVDEILRGFEAGHDPAREAGWIAWQSGRRLGSIFCVRLDDDTAKLRLFLLDPAARGKGLGRHLLDTCMAFARARGYRRMTLWTHESHRAACALYARNGFACISATPVRSFGVELVEQHWERAL</sequence>
<dbReference type="GO" id="GO:0008080">
    <property type="term" value="F:N-acetyltransferase activity"/>
    <property type="evidence" value="ECO:0007669"/>
    <property type="project" value="InterPro"/>
</dbReference>
<dbReference type="AlphaFoldDB" id="A0A1P8UPI2"/>
<proteinExistence type="predicted"/>
<evidence type="ECO:0000259" key="2">
    <source>
        <dbReference type="PROSITE" id="PS51186"/>
    </source>
</evidence>
<keyword evidence="4" id="KW-1185">Reference proteome</keyword>
<dbReference type="PANTHER" id="PTHR13947">
    <property type="entry name" value="GNAT FAMILY N-ACETYLTRANSFERASE"/>
    <property type="match status" value="1"/>
</dbReference>
<dbReference type="InterPro" id="IPR016181">
    <property type="entry name" value="Acyl_CoA_acyltransferase"/>
</dbReference>
<organism evidence="3 4">
    <name type="scientific">Salipiger abyssi</name>
    <dbReference type="NCBI Taxonomy" id="1250539"/>
    <lineage>
        <taxon>Bacteria</taxon>
        <taxon>Pseudomonadati</taxon>
        <taxon>Pseudomonadota</taxon>
        <taxon>Alphaproteobacteria</taxon>
        <taxon>Rhodobacterales</taxon>
        <taxon>Roseobacteraceae</taxon>
        <taxon>Salipiger</taxon>
    </lineage>
</organism>
<dbReference type="Gene3D" id="3.40.630.30">
    <property type="match status" value="1"/>
</dbReference>
<dbReference type="InterPro" id="IPR050769">
    <property type="entry name" value="NAT_camello-type"/>
</dbReference>
<dbReference type="SUPFAM" id="SSF55729">
    <property type="entry name" value="Acyl-CoA N-acyltransferases (Nat)"/>
    <property type="match status" value="1"/>
</dbReference>
<reference evidence="3 4" key="1">
    <citation type="submission" date="2016-04" db="EMBL/GenBank/DDBJ databases">
        <title>Deep-sea bacteria in the southern Pacific.</title>
        <authorList>
            <person name="Tang K."/>
        </authorList>
    </citation>
    <scope>NUCLEOTIDE SEQUENCE [LARGE SCALE GENOMIC DNA]</scope>
    <source>
        <strain evidence="3 4">JLT2014</strain>
    </source>
</reference>
<dbReference type="Proteomes" id="UP000187059">
    <property type="component" value="Chromosome"/>
</dbReference>
<name>A0A1P8UPI2_9RHOB</name>
<keyword evidence="1 3" id="KW-0808">Transferase</keyword>
<dbReference type="InterPro" id="IPR000182">
    <property type="entry name" value="GNAT_dom"/>
</dbReference>
<protein>
    <submittedName>
        <fullName evidence="3">Acetyltransferase (GNAT) family protein</fullName>
    </submittedName>
</protein>